<accession>A0A2J6R2E3</accession>
<reference evidence="2 3" key="1">
    <citation type="submission" date="2016-04" db="EMBL/GenBank/DDBJ databases">
        <title>A degradative enzymes factory behind the ericoid mycorrhizal symbiosis.</title>
        <authorList>
            <consortium name="DOE Joint Genome Institute"/>
            <person name="Martino E."/>
            <person name="Morin E."/>
            <person name="Grelet G."/>
            <person name="Kuo A."/>
            <person name="Kohler A."/>
            <person name="Daghino S."/>
            <person name="Barry K."/>
            <person name="Choi C."/>
            <person name="Cichocki N."/>
            <person name="Clum A."/>
            <person name="Copeland A."/>
            <person name="Hainaut M."/>
            <person name="Haridas S."/>
            <person name="Labutti K."/>
            <person name="Lindquist E."/>
            <person name="Lipzen A."/>
            <person name="Khouja H.-R."/>
            <person name="Murat C."/>
            <person name="Ohm R."/>
            <person name="Olson A."/>
            <person name="Spatafora J."/>
            <person name="Veneault-Fourrey C."/>
            <person name="Henrissat B."/>
            <person name="Grigoriev I."/>
            <person name="Martin F."/>
            <person name="Perotto S."/>
        </authorList>
    </citation>
    <scope>NUCLEOTIDE SEQUENCE [LARGE SCALE GENOMIC DNA]</scope>
    <source>
        <strain evidence="2 3">F</strain>
    </source>
</reference>
<dbReference type="OrthoDB" id="3687641at2759"/>
<dbReference type="STRING" id="1149755.A0A2J6R2E3"/>
<dbReference type="PANTHER" id="PTHR33365:SF13">
    <property type="entry name" value="TAT PATHWAY SIGNAL SEQUENCE"/>
    <property type="match status" value="1"/>
</dbReference>
<evidence type="ECO:0000256" key="1">
    <source>
        <dbReference type="ARBA" id="ARBA00035112"/>
    </source>
</evidence>
<protein>
    <recommendedName>
        <fullName evidence="4">Tat pathway signal sequence</fullName>
    </recommendedName>
</protein>
<dbReference type="AlphaFoldDB" id="A0A2J6R2E3"/>
<keyword evidence="3" id="KW-1185">Reference proteome</keyword>
<proteinExistence type="inferred from homology"/>
<name>A0A2J6R2E3_HYAVF</name>
<sequence>MFIKFSIPSLARRYSIVSQNSEDTEAFLPSPEKAKLPSVPSPKSHRPITCFTATLLLFSIATAAVGFCIGQKYPTNLDSVSTRHTTKYSPILDEDMIKYEVVQYDGRFTEENEFRKEASPEVDAAWESLGVGYRPMLISDEQAIKSGLTRNNTHRNPELGGGYPVFLEGMHQLHCLNLVRQSLWYNIDYYRAQGQGAFSDPAKVLKWHVSHCLDIIRQRLMCTVDTGVFGGIWVNRTHPVTFVDFNTKHVCKNFDAIRAYAERNQIEANLPENFWDPPVDDDVYIWEYTP</sequence>
<dbReference type="Pfam" id="PF11807">
    <property type="entry name" value="UstYa"/>
    <property type="match status" value="1"/>
</dbReference>
<evidence type="ECO:0000313" key="3">
    <source>
        <dbReference type="Proteomes" id="UP000235786"/>
    </source>
</evidence>
<dbReference type="InterPro" id="IPR021765">
    <property type="entry name" value="UstYa-like"/>
</dbReference>
<dbReference type="Proteomes" id="UP000235786">
    <property type="component" value="Unassembled WGS sequence"/>
</dbReference>
<gene>
    <name evidence="2" type="ORF">L207DRAFT_609292</name>
</gene>
<evidence type="ECO:0000313" key="2">
    <source>
        <dbReference type="EMBL" id="PMD32690.1"/>
    </source>
</evidence>
<dbReference type="GO" id="GO:0043386">
    <property type="term" value="P:mycotoxin biosynthetic process"/>
    <property type="evidence" value="ECO:0007669"/>
    <property type="project" value="InterPro"/>
</dbReference>
<comment type="similarity">
    <text evidence="1">Belongs to the ustYa family.</text>
</comment>
<evidence type="ECO:0008006" key="4">
    <source>
        <dbReference type="Google" id="ProtNLM"/>
    </source>
</evidence>
<dbReference type="PANTHER" id="PTHR33365">
    <property type="entry name" value="YALI0B05434P"/>
    <property type="match status" value="1"/>
</dbReference>
<organism evidence="2 3">
    <name type="scientific">Hyaloscypha variabilis (strain UAMH 11265 / GT02V1 / F)</name>
    <name type="common">Meliniomyces variabilis</name>
    <dbReference type="NCBI Taxonomy" id="1149755"/>
    <lineage>
        <taxon>Eukaryota</taxon>
        <taxon>Fungi</taxon>
        <taxon>Dikarya</taxon>
        <taxon>Ascomycota</taxon>
        <taxon>Pezizomycotina</taxon>
        <taxon>Leotiomycetes</taxon>
        <taxon>Helotiales</taxon>
        <taxon>Hyaloscyphaceae</taxon>
        <taxon>Hyaloscypha</taxon>
        <taxon>Hyaloscypha variabilis</taxon>
    </lineage>
</organism>
<dbReference type="EMBL" id="KZ613958">
    <property type="protein sequence ID" value="PMD32690.1"/>
    <property type="molecule type" value="Genomic_DNA"/>
</dbReference>